<dbReference type="Pfam" id="PF07661">
    <property type="entry name" value="MORN_2"/>
    <property type="match status" value="4"/>
</dbReference>
<reference evidence="2 3" key="1">
    <citation type="submission" date="2019-06" db="EMBL/GenBank/DDBJ databases">
        <title>Sulfurimonas gotlandica sp. nov., a chemoautotrophic and psychrotolerant epsilonproteobacterium isolated from a pelagic redoxcline, and an emended description of the genus Sulfurimonas.</title>
        <authorList>
            <person name="Wang S."/>
            <person name="Jiang L."/>
            <person name="Shao Z."/>
        </authorList>
    </citation>
    <scope>NUCLEOTIDE SEQUENCE [LARGE SCALE GENOMIC DNA]</scope>
    <source>
        <strain evidence="2 3">B2</strain>
    </source>
</reference>
<evidence type="ECO:0000256" key="1">
    <source>
        <dbReference type="SAM" id="Phobius"/>
    </source>
</evidence>
<dbReference type="GO" id="GO:0005886">
    <property type="term" value="C:plasma membrane"/>
    <property type="evidence" value="ECO:0007669"/>
    <property type="project" value="TreeGrafter"/>
</dbReference>
<sequence>MKGNILFYDAEKLQGVISGEDGKRYTFTKEDVSGDGALNQGQEVDFLSEDGESAQDVYLLNATTPKVENVHISNGPATEYVLCKPGGLFSAKGCYTRAQWWKVFVSLIALSIALWMMEYFFVIKGMADMATNVLNGDAASEISRRVDKKIGLGMVISVIFTISWFVMFWVSLVTSIKRFHDANLSGWMWLLNFIPFVGPIIVFIINGFVGTKPLGNMYCVAKNAHGMPIVKGSPEAEALENVEAQQTEMKEKIKQEKANKPPMSAKTKKKIAIGVGVFLAAAIPAIYFAFFMHYTHTVTESNGAKTSIEYKSYVSYMTDKVKDGAMLEWYPDGKPKLEAHYKDDLKDGVFKRWTQEGVLISEENYKLDRKDGVFKFFERNGKLNHEENYKNGQKDGAFKYYSSYTGKLVREENYKDDKRDGVFKSWNSKGELENEEHYKNGLKDGIFKKYRNGKSYREENYKNGQKDGAFKVWSYYDGYLEREEHYKNGKKDGVFKRYNRDGSASSEENYKDGKRDGAFKSWSSKGLLRYENNYSMGKKHGVQKSYDYSSGRQTREENYKNGDKDGVFKSWNYKGVLVHEKNYSNNQPDGVQKYYDSSTGKLKNLETYSYGKRSGLYQRWYRGKKVEEGKYSYGKKDGYWKYWDSRGRLTKRYYSLGRLIR</sequence>
<dbReference type="EMBL" id="CP041165">
    <property type="protein sequence ID" value="QOP42170.1"/>
    <property type="molecule type" value="Genomic_DNA"/>
</dbReference>
<evidence type="ECO:0000313" key="3">
    <source>
        <dbReference type="Proteomes" id="UP000593910"/>
    </source>
</evidence>
<keyword evidence="3" id="KW-1185">Reference proteome</keyword>
<protein>
    <submittedName>
        <fullName evidence="2">DUF805 domain-containing protein</fullName>
    </submittedName>
</protein>
<dbReference type="RefSeq" id="WP_193113491.1">
    <property type="nucleotide sequence ID" value="NZ_CP041165.1"/>
</dbReference>
<gene>
    <name evidence="2" type="ORF">FJR03_10655</name>
</gene>
<dbReference type="InterPro" id="IPR008523">
    <property type="entry name" value="DUF805"/>
</dbReference>
<dbReference type="InterPro" id="IPR011652">
    <property type="entry name" value="MORN_2"/>
</dbReference>
<keyword evidence="1" id="KW-1133">Transmembrane helix</keyword>
<accession>A0A7M1AXJ8</accession>
<dbReference type="SUPFAM" id="SSF82185">
    <property type="entry name" value="Histone H3 K4-specific methyltransferase SET7/9 N-terminal domain"/>
    <property type="match status" value="4"/>
</dbReference>
<keyword evidence="1" id="KW-0472">Membrane</keyword>
<feature type="transmembrane region" description="Helical" evidence="1">
    <location>
        <begin position="150"/>
        <end position="174"/>
    </location>
</feature>
<dbReference type="PANTHER" id="PTHR34980">
    <property type="entry name" value="INNER MEMBRANE PROTEIN-RELATED-RELATED"/>
    <property type="match status" value="1"/>
</dbReference>
<name>A0A7M1AXJ8_9BACT</name>
<feature type="transmembrane region" description="Helical" evidence="1">
    <location>
        <begin position="100"/>
        <end position="122"/>
    </location>
</feature>
<dbReference type="Pfam" id="PF05656">
    <property type="entry name" value="DUF805"/>
    <property type="match status" value="1"/>
</dbReference>
<dbReference type="Gene3D" id="3.90.930.1">
    <property type="match status" value="2"/>
</dbReference>
<dbReference type="PANTHER" id="PTHR34980:SF2">
    <property type="entry name" value="INNER MEMBRANE PROTEIN YHAH-RELATED"/>
    <property type="match status" value="1"/>
</dbReference>
<dbReference type="AlphaFoldDB" id="A0A7M1AXJ8"/>
<feature type="transmembrane region" description="Helical" evidence="1">
    <location>
        <begin position="186"/>
        <end position="209"/>
    </location>
</feature>
<feature type="transmembrane region" description="Helical" evidence="1">
    <location>
        <begin position="271"/>
        <end position="292"/>
    </location>
</feature>
<evidence type="ECO:0000313" key="2">
    <source>
        <dbReference type="EMBL" id="QOP42170.1"/>
    </source>
</evidence>
<keyword evidence="1" id="KW-0812">Transmembrane</keyword>
<organism evidence="2 3">
    <name type="scientific">Sulfurimonas marina</name>
    <dbReference type="NCBI Taxonomy" id="2590551"/>
    <lineage>
        <taxon>Bacteria</taxon>
        <taxon>Pseudomonadati</taxon>
        <taxon>Campylobacterota</taxon>
        <taxon>Epsilonproteobacteria</taxon>
        <taxon>Campylobacterales</taxon>
        <taxon>Sulfurimonadaceae</taxon>
        <taxon>Sulfurimonas</taxon>
    </lineage>
</organism>
<proteinExistence type="predicted"/>
<dbReference type="Gene3D" id="2.20.110.10">
    <property type="entry name" value="Histone H3 K4-specific methyltransferase SET7/9 N-terminal domain"/>
    <property type="match status" value="2"/>
</dbReference>
<dbReference type="KEGG" id="smax:FJR03_10655"/>
<dbReference type="Proteomes" id="UP000593910">
    <property type="component" value="Chromosome"/>
</dbReference>